<accession>A0ABQ6R637</accession>
<keyword evidence="2" id="KW-1185">Reference proteome</keyword>
<evidence type="ECO:0000313" key="1">
    <source>
        <dbReference type="EMBL" id="KAA1035521.1"/>
    </source>
</evidence>
<protein>
    <submittedName>
        <fullName evidence="1">Uncharacterized protein</fullName>
    </submittedName>
</protein>
<evidence type="ECO:0000313" key="2">
    <source>
        <dbReference type="Proteomes" id="UP000295735"/>
    </source>
</evidence>
<organism evidence="1 2">
    <name type="scientific">Macrococcus equipercicus</name>
    <dbReference type="NCBI Taxonomy" id="69967"/>
    <lineage>
        <taxon>Bacteria</taxon>
        <taxon>Bacillati</taxon>
        <taxon>Bacillota</taxon>
        <taxon>Bacilli</taxon>
        <taxon>Bacillales</taxon>
        <taxon>Staphylococcaceae</taxon>
        <taxon>Macrococcus</taxon>
    </lineage>
</organism>
<proteinExistence type="predicted"/>
<reference evidence="1 2" key="1">
    <citation type="submission" date="2019-09" db="EMBL/GenBank/DDBJ databases">
        <authorList>
            <person name="Mazhar S."/>
            <person name="Altermann E."/>
            <person name="Hill C."/>
            <person name="Mcauliffe O."/>
        </authorList>
    </citation>
    <scope>NUCLEOTIDE SEQUENCE [LARGE SCALE GENOMIC DNA]</scope>
    <source>
        <strain evidence="1 2">ATCC 51831</strain>
    </source>
</reference>
<name>A0ABQ6R637_9STAP</name>
<comment type="caution">
    <text evidence="1">The sequence shown here is derived from an EMBL/GenBank/DDBJ whole genome shotgun (WGS) entry which is preliminary data.</text>
</comment>
<gene>
    <name evidence="1" type="ORF">ERX35_011110</name>
</gene>
<dbReference type="EMBL" id="SCWC02000016">
    <property type="protein sequence ID" value="KAA1035521.1"/>
    <property type="molecule type" value="Genomic_DNA"/>
</dbReference>
<sequence length="153" mass="18167">MVRNSKIRGMRRKIKNFKREIVKDFNKVSDFPKYIYVPQITSVMNTTIEDSIKYRLLDELLKSSEIFNCYKKTYIIDNFNFMNTHLVISSSQYCPGDYLLEKVSSKKPIYIKQIETKYNSRCDLYCSFSILSKEELNIFDEENYNIVEITSVA</sequence>
<dbReference type="Proteomes" id="UP000295735">
    <property type="component" value="Unassembled WGS sequence"/>
</dbReference>